<organism evidence="1 2">
    <name type="scientific">Rhabditophanes sp. KR3021</name>
    <dbReference type="NCBI Taxonomy" id="114890"/>
    <lineage>
        <taxon>Eukaryota</taxon>
        <taxon>Metazoa</taxon>
        <taxon>Ecdysozoa</taxon>
        <taxon>Nematoda</taxon>
        <taxon>Chromadorea</taxon>
        <taxon>Rhabditida</taxon>
        <taxon>Tylenchina</taxon>
        <taxon>Panagrolaimomorpha</taxon>
        <taxon>Strongyloidoidea</taxon>
        <taxon>Alloionematidae</taxon>
        <taxon>Rhabditophanes</taxon>
    </lineage>
</organism>
<dbReference type="WBParaSite" id="RSKR_0000535900.1">
    <property type="protein sequence ID" value="RSKR_0000535900.1"/>
    <property type="gene ID" value="RSKR_0000535900"/>
</dbReference>
<name>A0AC35TXD5_9BILA</name>
<sequence>MFWKLDVWEDDSRRRKRFIPNPHGGRLSMAKLHALMDSSNEESISAARQKLLKQLIDKKALVKGGGHNWNELFIDDKDMDKWVEETMEVTNARKELNSVFSTKGRLIAPGLVIPGTISITKSDLYFDADEDDELYKKQNPKVRLF</sequence>
<evidence type="ECO:0000313" key="2">
    <source>
        <dbReference type="WBParaSite" id="RSKR_0000535900.1"/>
    </source>
</evidence>
<dbReference type="Proteomes" id="UP000095286">
    <property type="component" value="Unplaced"/>
</dbReference>
<protein>
    <submittedName>
        <fullName evidence="2">BEACH-type PH domain-containing protein</fullName>
    </submittedName>
</protein>
<reference evidence="2" key="1">
    <citation type="submission" date="2016-11" db="UniProtKB">
        <authorList>
            <consortium name="WormBaseParasite"/>
        </authorList>
    </citation>
    <scope>IDENTIFICATION</scope>
    <source>
        <strain evidence="2">KR3021</strain>
    </source>
</reference>
<accession>A0AC35TXD5</accession>
<evidence type="ECO:0000313" key="1">
    <source>
        <dbReference type="Proteomes" id="UP000095286"/>
    </source>
</evidence>
<proteinExistence type="predicted"/>